<dbReference type="GO" id="GO:0005516">
    <property type="term" value="F:calmodulin binding"/>
    <property type="evidence" value="ECO:0007669"/>
    <property type="project" value="InterPro"/>
</dbReference>
<feature type="domain" description="Calmodulin binding protein central" evidence="3">
    <location>
        <begin position="254"/>
        <end position="299"/>
    </location>
</feature>
<dbReference type="OrthoDB" id="757051at2759"/>
<evidence type="ECO:0000313" key="4">
    <source>
        <dbReference type="EMBL" id="GAU39728.1"/>
    </source>
</evidence>
<name>A0A2Z6N489_TRISU</name>
<gene>
    <name evidence="4" type="ORF">TSUD_144950</name>
</gene>
<dbReference type="AlphaFoldDB" id="A0A2Z6N489"/>
<sequence>MATKRFLDDSDQDPDNNPNDKRMRPTRPSLAYVIGKAIEVQNMKNLLAALEPLFKRVVSEEVDKAMRKCFPCSINRSPSLRIQAPVDQSPTLQLSFDKRLSLPIFTGSRILDNEGNPINITLVEKTNNNQIVPTSLPYPIKLEIVVLDGDFPLDENENWTNEEFNNYIVKERAGKRPLLGGEMNITMRDGIAPIGDIEFTDNSSWIKCRKFRVAVKVSHHGNNQSVRIQEGMTEAFVVKDHRGELYKKHHPPKLEDDVWRLEKIGKDGAFHKKMTDKGIKTVQDFLKLAVMDTQKLRESYIDMLVREAYTKWHELEEIDRVLNDNITLLTQGDQTMEHYPNNHPATVVTPYPQNGYYGDKSTENIGSYVPINNAQMGGSEWSILNQGYTTTTFPNGYPFGFSGTQSDGDITPSSSGSRDINGATRQL</sequence>
<dbReference type="PANTHER" id="PTHR31713:SF75">
    <property type="entry name" value="CALMODULIN-BINDING-LIKE PROTEIN"/>
    <property type="match status" value="1"/>
</dbReference>
<organism evidence="4 5">
    <name type="scientific">Trifolium subterraneum</name>
    <name type="common">Subterranean clover</name>
    <dbReference type="NCBI Taxonomy" id="3900"/>
    <lineage>
        <taxon>Eukaryota</taxon>
        <taxon>Viridiplantae</taxon>
        <taxon>Streptophyta</taxon>
        <taxon>Embryophyta</taxon>
        <taxon>Tracheophyta</taxon>
        <taxon>Spermatophyta</taxon>
        <taxon>Magnoliopsida</taxon>
        <taxon>eudicotyledons</taxon>
        <taxon>Gunneridae</taxon>
        <taxon>Pentapetalae</taxon>
        <taxon>rosids</taxon>
        <taxon>fabids</taxon>
        <taxon>Fabales</taxon>
        <taxon>Fabaceae</taxon>
        <taxon>Papilionoideae</taxon>
        <taxon>50 kb inversion clade</taxon>
        <taxon>NPAAA clade</taxon>
        <taxon>Hologalegina</taxon>
        <taxon>IRL clade</taxon>
        <taxon>Trifolieae</taxon>
        <taxon>Trifolium</taxon>
    </lineage>
</organism>
<dbReference type="InterPro" id="IPR012416">
    <property type="entry name" value="CBP60"/>
</dbReference>
<feature type="region of interest" description="Disordered" evidence="1">
    <location>
        <begin position="400"/>
        <end position="427"/>
    </location>
</feature>
<evidence type="ECO:0000313" key="5">
    <source>
        <dbReference type="Proteomes" id="UP000242715"/>
    </source>
</evidence>
<accession>A0A2Z6N489</accession>
<dbReference type="Pfam" id="PF07887">
    <property type="entry name" value="Calmodulin_bind"/>
    <property type="match status" value="1"/>
</dbReference>
<proteinExistence type="predicted"/>
<evidence type="ECO:0000259" key="3">
    <source>
        <dbReference type="Pfam" id="PF20451"/>
    </source>
</evidence>
<feature type="domain" description="Calmodulin binding protein-like N-terminal" evidence="2">
    <location>
        <begin position="92"/>
        <end position="241"/>
    </location>
</feature>
<dbReference type="Proteomes" id="UP000242715">
    <property type="component" value="Unassembled WGS sequence"/>
</dbReference>
<dbReference type="InterPro" id="IPR046830">
    <property type="entry name" value="Calmod_bind_M"/>
</dbReference>
<dbReference type="GO" id="GO:0080142">
    <property type="term" value="P:regulation of salicylic acid biosynthetic process"/>
    <property type="evidence" value="ECO:0007669"/>
    <property type="project" value="TreeGrafter"/>
</dbReference>
<dbReference type="PANTHER" id="PTHR31713">
    <property type="entry name" value="OS02G0177800 PROTEIN"/>
    <property type="match status" value="1"/>
</dbReference>
<dbReference type="EMBL" id="DF973775">
    <property type="protein sequence ID" value="GAU39728.1"/>
    <property type="molecule type" value="Genomic_DNA"/>
</dbReference>
<keyword evidence="5" id="KW-1185">Reference proteome</keyword>
<reference evidence="5" key="1">
    <citation type="journal article" date="2017" name="Front. Plant Sci.">
        <title>Climate Clever Clovers: New Paradigm to Reduce the Environmental Footprint of Ruminants by Breeding Low Methanogenic Forages Utilizing Haplotype Variation.</title>
        <authorList>
            <person name="Kaur P."/>
            <person name="Appels R."/>
            <person name="Bayer P.E."/>
            <person name="Keeble-Gagnere G."/>
            <person name="Wang J."/>
            <person name="Hirakawa H."/>
            <person name="Shirasawa K."/>
            <person name="Vercoe P."/>
            <person name="Stefanova K."/>
            <person name="Durmic Z."/>
            <person name="Nichols P."/>
            <person name="Revell C."/>
            <person name="Isobe S.N."/>
            <person name="Edwards D."/>
            <person name="Erskine W."/>
        </authorList>
    </citation>
    <scope>NUCLEOTIDE SEQUENCE [LARGE SCALE GENOMIC DNA]</scope>
    <source>
        <strain evidence="5">cv. Daliak</strain>
    </source>
</reference>
<dbReference type="Pfam" id="PF20451">
    <property type="entry name" value="Calmod_bind_M"/>
    <property type="match status" value="1"/>
</dbReference>
<dbReference type="GO" id="GO:0005634">
    <property type="term" value="C:nucleus"/>
    <property type="evidence" value="ECO:0007669"/>
    <property type="project" value="TreeGrafter"/>
</dbReference>
<dbReference type="InterPro" id="IPR046831">
    <property type="entry name" value="Calmodulin_bind_N"/>
</dbReference>
<feature type="compositionally biased region" description="Polar residues" evidence="1">
    <location>
        <begin position="402"/>
        <end position="427"/>
    </location>
</feature>
<evidence type="ECO:0000259" key="2">
    <source>
        <dbReference type="Pfam" id="PF07887"/>
    </source>
</evidence>
<evidence type="ECO:0000256" key="1">
    <source>
        <dbReference type="SAM" id="MobiDB-lite"/>
    </source>
</evidence>
<dbReference type="GO" id="GO:0003700">
    <property type="term" value="F:DNA-binding transcription factor activity"/>
    <property type="evidence" value="ECO:0007669"/>
    <property type="project" value="TreeGrafter"/>
</dbReference>
<feature type="region of interest" description="Disordered" evidence="1">
    <location>
        <begin position="1"/>
        <end position="27"/>
    </location>
</feature>
<dbReference type="GO" id="GO:0043565">
    <property type="term" value="F:sequence-specific DNA binding"/>
    <property type="evidence" value="ECO:0007669"/>
    <property type="project" value="TreeGrafter"/>
</dbReference>
<protein>
    <submittedName>
        <fullName evidence="4">Uncharacterized protein</fullName>
    </submittedName>
</protein>